<comment type="caution">
    <text evidence="3">The sequence shown here is derived from an EMBL/GenBank/DDBJ whole genome shotgun (WGS) entry which is preliminary data.</text>
</comment>
<dbReference type="SUPFAM" id="SSF52172">
    <property type="entry name" value="CheY-like"/>
    <property type="match status" value="1"/>
</dbReference>
<dbReference type="InterPro" id="IPR001789">
    <property type="entry name" value="Sig_transdc_resp-reg_receiver"/>
</dbReference>
<reference evidence="3 4" key="1">
    <citation type="submission" date="2020-08" db="EMBL/GenBank/DDBJ databases">
        <title>Description of novel Flavobacterium F-392 isolate.</title>
        <authorList>
            <person name="Saticioglu I.B."/>
            <person name="Duman M."/>
            <person name="Altun S."/>
        </authorList>
    </citation>
    <scope>NUCLEOTIDE SEQUENCE [LARGE SCALE GENOMIC DNA]</scope>
    <source>
        <strain evidence="3 4">F-392</strain>
    </source>
</reference>
<feature type="modified residue" description="4-aspartylphosphate" evidence="1">
    <location>
        <position position="60"/>
    </location>
</feature>
<accession>A0A923N1P0</accession>
<evidence type="ECO:0000313" key="4">
    <source>
        <dbReference type="Proteomes" id="UP000641454"/>
    </source>
</evidence>
<name>A0A923N1P0_9FLAO</name>
<evidence type="ECO:0000313" key="3">
    <source>
        <dbReference type="EMBL" id="MBC5844475.1"/>
    </source>
</evidence>
<keyword evidence="1" id="KW-0597">Phosphoprotein</keyword>
<dbReference type="PANTHER" id="PTHR44520:SF2">
    <property type="entry name" value="RESPONSE REGULATOR RCP1"/>
    <property type="match status" value="1"/>
</dbReference>
<protein>
    <submittedName>
        <fullName evidence="3">Response regulator</fullName>
    </submittedName>
</protein>
<dbReference type="RefSeq" id="WP_187018140.1">
    <property type="nucleotide sequence ID" value="NZ_JACRUK010000016.1"/>
</dbReference>
<dbReference type="Pfam" id="PF00072">
    <property type="entry name" value="Response_reg"/>
    <property type="match status" value="1"/>
</dbReference>
<dbReference type="InterPro" id="IPR011006">
    <property type="entry name" value="CheY-like_superfamily"/>
</dbReference>
<evidence type="ECO:0000256" key="1">
    <source>
        <dbReference type="PROSITE-ProRule" id="PRU00169"/>
    </source>
</evidence>
<keyword evidence="4" id="KW-1185">Reference proteome</keyword>
<dbReference type="Proteomes" id="UP000641454">
    <property type="component" value="Unassembled WGS sequence"/>
</dbReference>
<dbReference type="InterPro" id="IPR052893">
    <property type="entry name" value="TCS_response_regulator"/>
</dbReference>
<feature type="domain" description="Response regulatory" evidence="2">
    <location>
        <begin position="5"/>
        <end position="125"/>
    </location>
</feature>
<organism evidence="3 4">
    <name type="scientific">Flavobacterium muglaense</name>
    <dbReference type="NCBI Taxonomy" id="2764716"/>
    <lineage>
        <taxon>Bacteria</taxon>
        <taxon>Pseudomonadati</taxon>
        <taxon>Bacteroidota</taxon>
        <taxon>Flavobacteriia</taxon>
        <taxon>Flavobacteriales</taxon>
        <taxon>Flavobacteriaceae</taxon>
        <taxon>Flavobacterium</taxon>
    </lineage>
</organism>
<dbReference type="EMBL" id="JACRUL010000016">
    <property type="protein sequence ID" value="MBC5844475.1"/>
    <property type="molecule type" value="Genomic_DNA"/>
</dbReference>
<dbReference type="SMART" id="SM00448">
    <property type="entry name" value="REC"/>
    <property type="match status" value="1"/>
</dbReference>
<proteinExistence type="predicted"/>
<gene>
    <name evidence="3" type="ORF">H8R25_08510</name>
</gene>
<dbReference type="PROSITE" id="PS50110">
    <property type="entry name" value="RESPONSE_REGULATORY"/>
    <property type="match status" value="1"/>
</dbReference>
<dbReference type="Gene3D" id="3.40.50.2300">
    <property type="match status" value="1"/>
</dbReference>
<dbReference type="GO" id="GO:0000160">
    <property type="term" value="P:phosphorelay signal transduction system"/>
    <property type="evidence" value="ECO:0007669"/>
    <property type="project" value="InterPro"/>
</dbReference>
<evidence type="ECO:0000259" key="2">
    <source>
        <dbReference type="PROSITE" id="PS50110"/>
    </source>
</evidence>
<dbReference type="PANTHER" id="PTHR44520">
    <property type="entry name" value="RESPONSE REGULATOR RCP1-RELATED"/>
    <property type="match status" value="1"/>
</dbReference>
<dbReference type="AlphaFoldDB" id="A0A923N1P0"/>
<sequence length="125" mass="14329">MINPNFILVDDDKIMLFLIELEIKKHFKDATRVSFCKSDLAFNYMKENASNLKDTVVLLDLNMPVMDGFQLLRELNSFSHTLKVIIVTSSISDQDKSEAMAYPFVLGYINKPLKALEIQNVLLKN</sequence>